<dbReference type="GeneID" id="56077526"/>
<evidence type="ECO:0000313" key="3">
    <source>
        <dbReference type="Proteomes" id="UP000509667"/>
    </source>
</evidence>
<dbReference type="OrthoDB" id="68158at2157"/>
<dbReference type="SUPFAM" id="SSF50800">
    <property type="entry name" value="PK beta-barrel domain-like"/>
    <property type="match status" value="1"/>
</dbReference>
<evidence type="ECO:0000313" key="2">
    <source>
        <dbReference type="EMBL" id="QLH76991.1"/>
    </source>
</evidence>
<dbReference type="AlphaFoldDB" id="A0A7D5SX00"/>
<gene>
    <name evidence="2" type="ORF">HZS55_06645</name>
</gene>
<organism evidence="2 3">
    <name type="scientific">Halosimplex rubrum</name>
    <dbReference type="NCBI Taxonomy" id="869889"/>
    <lineage>
        <taxon>Archaea</taxon>
        <taxon>Methanobacteriati</taxon>
        <taxon>Methanobacteriota</taxon>
        <taxon>Stenosarchaea group</taxon>
        <taxon>Halobacteria</taxon>
        <taxon>Halobacteriales</taxon>
        <taxon>Haloarculaceae</taxon>
        <taxon>Halosimplex</taxon>
    </lineage>
</organism>
<dbReference type="PROSITE" id="PS51340">
    <property type="entry name" value="MOSC"/>
    <property type="match status" value="1"/>
</dbReference>
<dbReference type="Proteomes" id="UP000509667">
    <property type="component" value="Chromosome"/>
</dbReference>
<protein>
    <recommendedName>
        <fullName evidence="1">MOSC domain-containing protein</fullName>
    </recommendedName>
</protein>
<reference evidence="2 3" key="1">
    <citation type="submission" date="2020-07" db="EMBL/GenBank/DDBJ databases">
        <title>Halosimplex pelagicum sp. nov. and Halosimplex rubrum sp. nov., isolated from salted brown alga Laminaria, and emended description of the genus Halosimplex.</title>
        <authorList>
            <person name="Cui H."/>
        </authorList>
    </citation>
    <scope>NUCLEOTIDE SEQUENCE [LARGE SCALE GENOMIC DNA]</scope>
    <source>
        <strain evidence="2 3">R27</strain>
    </source>
</reference>
<dbReference type="Gene3D" id="2.40.33.20">
    <property type="entry name" value="PK beta-barrel domain-like"/>
    <property type="match status" value="1"/>
</dbReference>
<accession>A0A7D5SX00</accession>
<dbReference type="GO" id="GO:0030151">
    <property type="term" value="F:molybdenum ion binding"/>
    <property type="evidence" value="ECO:0007669"/>
    <property type="project" value="InterPro"/>
</dbReference>
<dbReference type="KEGG" id="hrr:HZS55_06645"/>
<keyword evidence="3" id="KW-1185">Reference proteome</keyword>
<evidence type="ECO:0000259" key="1">
    <source>
        <dbReference type="PROSITE" id="PS51340"/>
    </source>
</evidence>
<proteinExistence type="predicted"/>
<name>A0A7D5SX00_9EURY</name>
<dbReference type="EMBL" id="CP058910">
    <property type="protein sequence ID" value="QLH76991.1"/>
    <property type="molecule type" value="Genomic_DNA"/>
</dbReference>
<sequence length="76" mass="7790">MDGIVERIHVVPTSGGERFRVGEVVCVGTGPCEPCAALADRLDEPGATEALAGRGGLRCRIAESGPTRVGCPIGRS</sequence>
<feature type="domain" description="MOSC" evidence="1">
    <location>
        <begin position="1"/>
        <end position="76"/>
    </location>
</feature>
<dbReference type="GO" id="GO:0003824">
    <property type="term" value="F:catalytic activity"/>
    <property type="evidence" value="ECO:0007669"/>
    <property type="project" value="InterPro"/>
</dbReference>
<dbReference type="InterPro" id="IPR011037">
    <property type="entry name" value="Pyrv_Knase-like_insert_dom_sf"/>
</dbReference>
<dbReference type="Pfam" id="PF03473">
    <property type="entry name" value="MOSC"/>
    <property type="match status" value="1"/>
</dbReference>
<dbReference type="InterPro" id="IPR005302">
    <property type="entry name" value="MoCF_Sase_C"/>
</dbReference>
<dbReference type="GO" id="GO:0030170">
    <property type="term" value="F:pyridoxal phosphate binding"/>
    <property type="evidence" value="ECO:0007669"/>
    <property type="project" value="InterPro"/>
</dbReference>
<dbReference type="RefSeq" id="WP_179910925.1">
    <property type="nucleotide sequence ID" value="NZ_CP058910.1"/>
</dbReference>